<feature type="domain" description="DUF11" evidence="2">
    <location>
        <begin position="258"/>
        <end position="362"/>
    </location>
</feature>
<dbReference type="InterPro" id="IPR051172">
    <property type="entry name" value="Chlamydia_OmcB"/>
</dbReference>
<feature type="domain" description="DUF11" evidence="2">
    <location>
        <begin position="748"/>
        <end position="852"/>
    </location>
</feature>
<dbReference type="PANTHER" id="PTHR34819:SF3">
    <property type="entry name" value="CELL SURFACE PROTEIN"/>
    <property type="match status" value="1"/>
</dbReference>
<feature type="domain" description="DUF11" evidence="2">
    <location>
        <begin position="865"/>
        <end position="958"/>
    </location>
</feature>
<dbReference type="NCBIfam" id="TIGR01451">
    <property type="entry name" value="B_ant_repeat"/>
    <property type="match status" value="8"/>
</dbReference>
<dbReference type="Pfam" id="PF01345">
    <property type="entry name" value="DUF11"/>
    <property type="match status" value="8"/>
</dbReference>
<dbReference type="InterPro" id="IPR001434">
    <property type="entry name" value="OmcB-like_DUF11"/>
</dbReference>
<sequence>MDNGNRAMLMLEKSAPMTVIAGNNLTYSFTLTNTGAGPARNVEVRDRIPAGVNFVSASMGGSLVGEEVVWSLGELAAGASVTLTLEVMVPANVAMGTVISNMAQAASPDDVNSPVNSNGVDVTVETLANLAIMKRSDTPVAIAGENLAYTITVTNNGPSDAQEVVVTDPIPVGTSFVSADMGGMLANGLVTWNVGTIPAGETVTLSLVVLVDANLADGTIISNIARVESPTDPDTPKESDPDETPVDNGNRAMLMLEKSAPMTVIAGNNFTYSFTLTNTGAGPARNVEVRDRIPAGVNFVSASMGGSLVGEEVVWSLGELAAGASVTLTLEVMVPANVAMGTVISNMAQATSPDDVNSPVNSNGVDVTVETLANLAIMKRSDTPVAIAGENLAYTITVTNNGPSDAQEVVVTDPIPVGTSFVSADMGGMLENGIVTWNVGTIPAGETVTLSLVVLVDANLADGTIISNIARVESPTDPDTPKESDPDETPVDNGNRAMLMLEKSAPMTVIAGNNLTYSFTLTNTGAGPARNVEVRDRIPAGVNFVSASMGGSLVGEEVVWSLGELAAGASVTLTLEVMVPANVAMGTVISNMAQAASPDDVNSPVNSNGVDVTVETLANLAIMKRSDTPIAIAGENLAYTITVTNNGPSDAQEVVVTDPIPVGTSFVSADMGGMLSNGLVTWNVGTIPAGETVTLSLVVLVDANLADGTIISNIARVESPTDPDTPKESDPDETPVDNGNRAMLMLEKSAPMTVIAGNNLTYSFTLTNTGAGPARNVEVRDRIPAGVNFVSASMGGSLVGEEVVWSLGELAAGASVTLTLEVMVPANVAMGTVISNMAQAASPDDVNSPVNSNGVDVTVETLANLAIMKRSDTPIAIAGENLAYTITVTNNGPSDAQEVVVTDPIPVGTSFVSADMGGMLENGIVTWNVGTIPAGETVTLSLVVLVDANLADGTIISNIAR</sequence>
<dbReference type="EMBL" id="AJYA01000112">
    <property type="protein sequence ID" value="EIM71917.1"/>
    <property type="molecule type" value="Genomic_DNA"/>
</dbReference>
<keyword evidence="4" id="KW-1185">Reference proteome</keyword>
<evidence type="ECO:0000313" key="3">
    <source>
        <dbReference type="EMBL" id="EIM71917.1"/>
    </source>
</evidence>
<dbReference type="Gene3D" id="2.60.40.10">
    <property type="entry name" value="Immunoglobulins"/>
    <property type="match status" value="4"/>
</dbReference>
<dbReference type="Gene3D" id="2.60.40.1170">
    <property type="entry name" value="Mu homology domain, subdomain B"/>
    <property type="match status" value="4"/>
</dbReference>
<evidence type="ECO:0000313" key="4">
    <source>
        <dbReference type="Proteomes" id="UP000005551"/>
    </source>
</evidence>
<dbReference type="OrthoDB" id="904955at2"/>
<protein>
    <recommendedName>
        <fullName evidence="2">DUF11 domain-containing protein</fullName>
    </recommendedName>
</protein>
<dbReference type="RefSeq" id="WP_009057825.1">
    <property type="nucleotide sequence ID" value="NZ_AJYA01000112.1"/>
</dbReference>
<dbReference type="InterPro" id="IPR013783">
    <property type="entry name" value="Ig-like_fold"/>
</dbReference>
<name>I5BQR5_9BACT</name>
<proteinExistence type="predicted"/>
<feature type="domain" description="DUF11" evidence="2">
    <location>
        <begin position="13"/>
        <end position="117"/>
    </location>
</feature>
<dbReference type="Proteomes" id="UP000005551">
    <property type="component" value="Unassembled WGS sequence"/>
</dbReference>
<dbReference type="STRING" id="1189621.A3SI_20207"/>
<feature type="region of interest" description="Disordered" evidence="1">
    <location>
        <begin position="472"/>
        <end position="493"/>
    </location>
</feature>
<organism evidence="3 4">
    <name type="scientific">Nitritalea halalkaliphila LW7</name>
    <dbReference type="NCBI Taxonomy" id="1189621"/>
    <lineage>
        <taxon>Bacteria</taxon>
        <taxon>Pseudomonadati</taxon>
        <taxon>Bacteroidota</taxon>
        <taxon>Cytophagia</taxon>
        <taxon>Cytophagales</taxon>
        <taxon>Cyclobacteriaceae</taxon>
        <taxon>Nitritalea</taxon>
    </lineage>
</organism>
<comment type="caution">
    <text evidence="3">The sequence shown here is derived from an EMBL/GenBank/DDBJ whole genome shotgun (WGS) entry which is preliminary data.</text>
</comment>
<dbReference type="PATRIC" id="fig|1189621.3.peg.4186"/>
<feature type="region of interest" description="Disordered" evidence="1">
    <location>
        <begin position="227"/>
        <end position="248"/>
    </location>
</feature>
<feature type="domain" description="DUF11" evidence="2">
    <location>
        <begin position="503"/>
        <end position="607"/>
    </location>
</feature>
<reference evidence="3 4" key="1">
    <citation type="submission" date="2012-05" db="EMBL/GenBank/DDBJ databases">
        <title>Genome sequence of Nitritalea halalkaliphila LW7.</title>
        <authorList>
            <person name="Jangir P.K."/>
            <person name="Singh A."/>
            <person name="Shivaji S."/>
            <person name="Sharma R."/>
        </authorList>
    </citation>
    <scope>NUCLEOTIDE SEQUENCE [LARGE SCALE GENOMIC DNA]</scope>
    <source>
        <strain evidence="3 4">LW7</strain>
    </source>
</reference>
<feature type="domain" description="DUF11" evidence="2">
    <location>
        <begin position="130"/>
        <end position="235"/>
    </location>
</feature>
<evidence type="ECO:0000259" key="2">
    <source>
        <dbReference type="Pfam" id="PF01345"/>
    </source>
</evidence>
<accession>I5BQR5</accession>
<feature type="region of interest" description="Disordered" evidence="1">
    <location>
        <begin position="717"/>
        <end position="738"/>
    </location>
</feature>
<dbReference type="AlphaFoldDB" id="I5BQR5"/>
<feature type="domain" description="DUF11" evidence="2">
    <location>
        <begin position="375"/>
        <end position="480"/>
    </location>
</feature>
<feature type="domain" description="DUF11" evidence="2">
    <location>
        <begin position="620"/>
        <end position="725"/>
    </location>
</feature>
<evidence type="ECO:0000256" key="1">
    <source>
        <dbReference type="SAM" id="MobiDB-lite"/>
    </source>
</evidence>
<gene>
    <name evidence="3" type="ORF">A3SI_20207</name>
</gene>
<dbReference type="InterPro" id="IPR047589">
    <property type="entry name" value="DUF11_rpt"/>
</dbReference>
<dbReference type="PANTHER" id="PTHR34819">
    <property type="entry name" value="LARGE CYSTEINE-RICH PERIPLASMIC PROTEIN OMCB"/>
    <property type="match status" value="1"/>
</dbReference>